<feature type="compositionally biased region" description="Low complexity" evidence="1">
    <location>
        <begin position="21"/>
        <end position="50"/>
    </location>
</feature>
<proteinExistence type="predicted"/>
<sequence length="358" mass="38380">MQQQTPAFPALPTYAPPAAPTTPTQQPTAKTPDPTTPTAAPTENLTAATTKKPLPGPSTTTAIPLASLPITRFVPDPSCIGRYWILSHSDTSTIWSGSPDRLYSSCMPPSTNNYSPSVCPAPMTVWDVNNFVGDTYTEVCCQRNITSSTQVLDGLSVESKDVFTGVSTGTASHSPFIVLWADRDLSLFPSDVSASRKSIESFGFQRPTATASAGGDNTVQASDHATTSLSSGAIAGIVIGVAFAIILATLIMWFVLRKRSRKVPGNGHAPELDAVHTATWKRWYRGAWRAELDSRNARSELDSRNVRAELDTRNVRAKLDSGNVAGKQVSELDNGNARKEQPAELSEVTDTTSNVQQT</sequence>
<gene>
    <name evidence="3" type="ORF">PG997_002723</name>
</gene>
<feature type="region of interest" description="Disordered" evidence="1">
    <location>
        <begin position="1"/>
        <end position="57"/>
    </location>
</feature>
<name>A0ABR1WX91_9PEZI</name>
<evidence type="ECO:0000313" key="3">
    <source>
        <dbReference type="EMBL" id="KAK8087762.1"/>
    </source>
</evidence>
<dbReference type="Proteomes" id="UP001433268">
    <property type="component" value="Unassembled WGS sequence"/>
</dbReference>
<dbReference type="EMBL" id="JAQQWN010000004">
    <property type="protein sequence ID" value="KAK8087762.1"/>
    <property type="molecule type" value="Genomic_DNA"/>
</dbReference>
<accession>A0ABR1WX91</accession>
<dbReference type="RefSeq" id="XP_066670656.1">
    <property type="nucleotide sequence ID" value="XM_066807038.1"/>
</dbReference>
<reference evidence="3 4" key="1">
    <citation type="submission" date="2023-01" db="EMBL/GenBank/DDBJ databases">
        <title>Analysis of 21 Apiospora genomes using comparative genomics revels a genus with tremendous synthesis potential of carbohydrate active enzymes and secondary metabolites.</title>
        <authorList>
            <person name="Sorensen T."/>
        </authorList>
    </citation>
    <scope>NUCLEOTIDE SEQUENCE [LARGE SCALE GENOMIC DNA]</scope>
    <source>
        <strain evidence="3 4">CBS 114990</strain>
    </source>
</reference>
<organism evidence="3 4">
    <name type="scientific">Apiospora hydei</name>
    <dbReference type="NCBI Taxonomy" id="1337664"/>
    <lineage>
        <taxon>Eukaryota</taxon>
        <taxon>Fungi</taxon>
        <taxon>Dikarya</taxon>
        <taxon>Ascomycota</taxon>
        <taxon>Pezizomycotina</taxon>
        <taxon>Sordariomycetes</taxon>
        <taxon>Xylariomycetidae</taxon>
        <taxon>Amphisphaeriales</taxon>
        <taxon>Apiosporaceae</taxon>
        <taxon>Apiospora</taxon>
    </lineage>
</organism>
<keyword evidence="4" id="KW-1185">Reference proteome</keyword>
<feature type="compositionally biased region" description="Polar residues" evidence="1">
    <location>
        <begin position="348"/>
        <end position="358"/>
    </location>
</feature>
<evidence type="ECO:0000256" key="1">
    <source>
        <dbReference type="SAM" id="MobiDB-lite"/>
    </source>
</evidence>
<evidence type="ECO:0000313" key="4">
    <source>
        <dbReference type="Proteomes" id="UP001433268"/>
    </source>
</evidence>
<dbReference type="CDD" id="cd12087">
    <property type="entry name" value="TM_EGFR-like"/>
    <property type="match status" value="1"/>
</dbReference>
<comment type="caution">
    <text evidence="3">The sequence shown here is derived from an EMBL/GenBank/DDBJ whole genome shotgun (WGS) entry which is preliminary data.</text>
</comment>
<dbReference type="GeneID" id="92040098"/>
<evidence type="ECO:0000256" key="2">
    <source>
        <dbReference type="SAM" id="Phobius"/>
    </source>
</evidence>
<keyword evidence="2" id="KW-1133">Transmembrane helix</keyword>
<protein>
    <submittedName>
        <fullName evidence="3">Uncharacterized protein</fullName>
    </submittedName>
</protein>
<feature type="compositionally biased region" description="Low complexity" evidence="1">
    <location>
        <begin position="1"/>
        <end position="13"/>
    </location>
</feature>
<feature type="region of interest" description="Disordered" evidence="1">
    <location>
        <begin position="321"/>
        <end position="358"/>
    </location>
</feature>
<keyword evidence="2" id="KW-0472">Membrane</keyword>
<keyword evidence="2" id="KW-0812">Transmembrane</keyword>
<feature type="transmembrane region" description="Helical" evidence="2">
    <location>
        <begin position="233"/>
        <end position="256"/>
    </location>
</feature>